<dbReference type="PANTHER" id="PTHR47237:SF2">
    <property type="entry name" value="BLL4206 PROTEIN"/>
    <property type="match status" value="1"/>
</dbReference>
<evidence type="ECO:0000259" key="1">
    <source>
        <dbReference type="PROSITE" id="PS51186"/>
    </source>
</evidence>
<keyword evidence="2" id="KW-0808">Transferase</keyword>
<dbReference type="InterPro" id="IPR052729">
    <property type="entry name" value="Acyl/Acetyltrans_Enzymes"/>
</dbReference>
<accession>A0ABW7URJ3</accession>
<dbReference type="PANTHER" id="PTHR47237">
    <property type="entry name" value="SLL0310 PROTEIN"/>
    <property type="match status" value="1"/>
</dbReference>
<dbReference type="Pfam" id="PF18014">
    <property type="entry name" value="Acetyltransf_18"/>
    <property type="match status" value="1"/>
</dbReference>
<keyword evidence="2" id="KW-0012">Acyltransferase</keyword>
<dbReference type="RefSeq" id="WP_055472520.1">
    <property type="nucleotide sequence ID" value="NZ_JBIRWE010000003.1"/>
</dbReference>
<feature type="domain" description="N-acetyltransferase" evidence="1">
    <location>
        <begin position="7"/>
        <end position="149"/>
    </location>
</feature>
<gene>
    <name evidence="2" type="ORF">ACH429_10230</name>
</gene>
<dbReference type="GO" id="GO:0016746">
    <property type="term" value="F:acyltransferase activity"/>
    <property type="evidence" value="ECO:0007669"/>
    <property type="project" value="UniProtKB-KW"/>
</dbReference>
<dbReference type="EC" id="2.3.1.-" evidence="2"/>
<reference evidence="2 3" key="1">
    <citation type="submission" date="2024-10" db="EMBL/GenBank/DDBJ databases">
        <title>The Natural Products Discovery Center: Release of the First 8490 Sequenced Strains for Exploring Actinobacteria Biosynthetic Diversity.</title>
        <authorList>
            <person name="Kalkreuter E."/>
            <person name="Kautsar S.A."/>
            <person name="Yang D."/>
            <person name="Bader C.D."/>
            <person name="Teijaro C.N."/>
            <person name="Fluegel L."/>
            <person name="Davis C.M."/>
            <person name="Simpson J.R."/>
            <person name="Lauterbach L."/>
            <person name="Steele A.D."/>
            <person name="Gui C."/>
            <person name="Meng S."/>
            <person name="Li G."/>
            <person name="Viehrig K."/>
            <person name="Ye F."/>
            <person name="Su P."/>
            <person name="Kiefer A.F."/>
            <person name="Nichols A."/>
            <person name="Cepeda A.J."/>
            <person name="Yan W."/>
            <person name="Fan B."/>
            <person name="Jiang Y."/>
            <person name="Adhikari A."/>
            <person name="Zheng C.-J."/>
            <person name="Schuster L."/>
            <person name="Cowan T.M."/>
            <person name="Smanski M.J."/>
            <person name="Chevrette M.G."/>
            <person name="De Carvalho L.P.S."/>
            <person name="Shen B."/>
        </authorList>
    </citation>
    <scope>NUCLEOTIDE SEQUENCE [LARGE SCALE GENOMIC DNA]</scope>
    <source>
        <strain evidence="2 3">NPDC020327</strain>
    </source>
</reference>
<sequence length="284" mass="30853">MTLLTTAPIRRLSRADLPRCLDLCTDRGWSREDRKWRLLLTAGIGYGIDDPQGDGLIGCCVLTHYGPGLACVSMVLVAERHARRGLGRKLMTHVLEEADGTPVFLYATDMGRPLYEQLGFTPVTRSATRVGRLAPEPEREAGPLTRPATASDLPALLALDAEVFGADRMPMLTRLPAFAEHVRVAECPEGLTGFAAAWSNVDNTVIGPVVADSTATARHLISDLAVHTESEIRLDVDVRHPELGHWLDTHGVTPSTANTLMIHGAPDLPGDYRRRFAPLMVALG</sequence>
<evidence type="ECO:0000313" key="2">
    <source>
        <dbReference type="EMBL" id="MFI1964486.1"/>
    </source>
</evidence>
<dbReference type="SUPFAM" id="SSF55729">
    <property type="entry name" value="Acyl-CoA N-acyltransferases (Nat)"/>
    <property type="match status" value="1"/>
</dbReference>
<evidence type="ECO:0000313" key="3">
    <source>
        <dbReference type="Proteomes" id="UP001611548"/>
    </source>
</evidence>
<dbReference type="CDD" id="cd04301">
    <property type="entry name" value="NAT_SF"/>
    <property type="match status" value="1"/>
</dbReference>
<dbReference type="Gene3D" id="3.40.630.90">
    <property type="match status" value="1"/>
</dbReference>
<comment type="caution">
    <text evidence="2">The sequence shown here is derived from an EMBL/GenBank/DDBJ whole genome shotgun (WGS) entry which is preliminary data.</text>
</comment>
<protein>
    <submittedName>
        <fullName evidence="2">GNAT family N-acetyltransferase</fullName>
        <ecNumber evidence="2">2.3.1.-</ecNumber>
    </submittedName>
</protein>
<dbReference type="Gene3D" id="3.40.630.30">
    <property type="match status" value="1"/>
</dbReference>
<dbReference type="Pfam" id="PF13508">
    <property type="entry name" value="Acetyltransf_7"/>
    <property type="match status" value="1"/>
</dbReference>
<dbReference type="EMBL" id="JBIRWE010000003">
    <property type="protein sequence ID" value="MFI1964486.1"/>
    <property type="molecule type" value="Genomic_DNA"/>
</dbReference>
<dbReference type="PROSITE" id="PS51186">
    <property type="entry name" value="GNAT"/>
    <property type="match status" value="1"/>
</dbReference>
<dbReference type="InterPro" id="IPR000182">
    <property type="entry name" value="GNAT_dom"/>
</dbReference>
<proteinExistence type="predicted"/>
<dbReference type="InterPro" id="IPR016181">
    <property type="entry name" value="Acyl_CoA_acyltransferase"/>
</dbReference>
<dbReference type="Proteomes" id="UP001611548">
    <property type="component" value="Unassembled WGS sequence"/>
</dbReference>
<keyword evidence="3" id="KW-1185">Reference proteome</keyword>
<organism evidence="2 3">
    <name type="scientific">Streptomyces pathocidini</name>
    <dbReference type="NCBI Taxonomy" id="1650571"/>
    <lineage>
        <taxon>Bacteria</taxon>
        <taxon>Bacillati</taxon>
        <taxon>Actinomycetota</taxon>
        <taxon>Actinomycetes</taxon>
        <taxon>Kitasatosporales</taxon>
        <taxon>Streptomycetaceae</taxon>
        <taxon>Streptomyces</taxon>
    </lineage>
</organism>
<dbReference type="InterPro" id="IPR041496">
    <property type="entry name" value="YitH/HolE_GNAT"/>
</dbReference>
<name>A0ABW7URJ3_9ACTN</name>